<dbReference type="EMBL" id="JYFN01000003">
    <property type="protein sequence ID" value="KJE25010.1"/>
    <property type="molecule type" value="Genomic_DNA"/>
</dbReference>
<feature type="region of interest" description="Disordered" evidence="1">
    <location>
        <begin position="131"/>
        <end position="160"/>
    </location>
</feature>
<keyword evidence="2" id="KW-1133">Transmembrane helix</keyword>
<keyword evidence="2" id="KW-0812">Transmembrane</keyword>
<evidence type="ECO:0000313" key="3">
    <source>
        <dbReference type="EMBL" id="KJE25010.1"/>
    </source>
</evidence>
<gene>
    <name evidence="3" type="ORF">FF36_00622</name>
</gene>
<reference evidence="4" key="1">
    <citation type="submission" date="2015-02" db="EMBL/GenBank/DDBJ databases">
        <title>Draft Genome of Frankia sp. CpI1-S.</title>
        <authorList>
            <person name="Oshone R.T."/>
            <person name="Ngom M."/>
            <person name="Ghodhbane-Gtari F."/>
            <person name="Gtari M."/>
            <person name="Morris K."/>
            <person name="Thomas K."/>
            <person name="Sen A."/>
            <person name="Tisa L.S."/>
        </authorList>
    </citation>
    <scope>NUCLEOTIDE SEQUENCE [LARGE SCALE GENOMIC DNA]</scope>
    <source>
        <strain evidence="4">CpI1-S</strain>
    </source>
</reference>
<proteinExistence type="predicted"/>
<sequence length="160" mass="16214">MSGVGTAGSPRRTARWGGAGRALARRSGGLTAEFGPGCEDVTVNEIFAGSVLAEQEHSAGGLGLLIVVGLIVVSTGLFFMLSRSLRRMRANVANGDFLGVESDRLSGPVDPRQAIRRRSVLAGRRGPVIDGEVGGDAAATGGAGEHLDLPVQPGPPSSGG</sequence>
<reference evidence="3 4" key="2">
    <citation type="journal article" date="2016" name="Genome Announc.">
        <title>Permanent Draft Genome Sequences for Two Variants of Frankia sp. Strain CpI1, the First Frankia Strain Isolated from Root Nodules of Comptonia peregrina.</title>
        <authorList>
            <person name="Oshone R."/>
            <person name="Hurst S.G.IV."/>
            <person name="Abebe-Akele F."/>
            <person name="Simpson S."/>
            <person name="Morris K."/>
            <person name="Thomas W.K."/>
            <person name="Tisa L.S."/>
        </authorList>
    </citation>
    <scope>NUCLEOTIDE SEQUENCE [LARGE SCALE GENOMIC DNA]</scope>
    <source>
        <strain evidence="4">CpI1-S</strain>
    </source>
</reference>
<accession>A0A0D8BLM9</accession>
<organism evidence="3 4">
    <name type="scientific">Frankia torreyi</name>
    <dbReference type="NCBI Taxonomy" id="1856"/>
    <lineage>
        <taxon>Bacteria</taxon>
        <taxon>Bacillati</taxon>
        <taxon>Actinomycetota</taxon>
        <taxon>Actinomycetes</taxon>
        <taxon>Frankiales</taxon>
        <taxon>Frankiaceae</taxon>
        <taxon>Frankia</taxon>
    </lineage>
</organism>
<evidence type="ECO:0000256" key="1">
    <source>
        <dbReference type="SAM" id="MobiDB-lite"/>
    </source>
</evidence>
<dbReference type="PATRIC" id="fig|1502723.3.peg.2225"/>
<dbReference type="AlphaFoldDB" id="A0A0D8BLM9"/>
<name>A0A0D8BLM9_9ACTN</name>
<keyword evidence="2" id="KW-0472">Membrane</keyword>
<dbReference type="Proteomes" id="UP000032545">
    <property type="component" value="Unassembled WGS sequence"/>
</dbReference>
<keyword evidence="4" id="KW-1185">Reference proteome</keyword>
<evidence type="ECO:0000256" key="2">
    <source>
        <dbReference type="SAM" id="Phobius"/>
    </source>
</evidence>
<comment type="caution">
    <text evidence="3">The sequence shown here is derived from an EMBL/GenBank/DDBJ whole genome shotgun (WGS) entry which is preliminary data.</text>
</comment>
<feature type="transmembrane region" description="Helical" evidence="2">
    <location>
        <begin position="59"/>
        <end position="81"/>
    </location>
</feature>
<evidence type="ECO:0000313" key="4">
    <source>
        <dbReference type="Proteomes" id="UP000032545"/>
    </source>
</evidence>
<protein>
    <submittedName>
        <fullName evidence="3">Uncharacterized protein</fullName>
    </submittedName>
</protein>